<protein>
    <submittedName>
        <fullName evidence="3">AC4</fullName>
    </submittedName>
</protein>
<evidence type="ECO:0000259" key="2">
    <source>
        <dbReference type="Pfam" id="PF08464"/>
    </source>
</evidence>
<proteinExistence type="predicted"/>
<reference evidence="3" key="1">
    <citation type="submission" date="2016-06" db="EMBL/GenBank/DDBJ databases">
        <title>Pepper Huasteco Yellow Vein Virus associated on emerging disease of mini bell pepper in Sinaloa, Mexico.</title>
        <authorList>
            <person name="Melendrez-Bojorquez N."/>
            <person name="Rodriguez-Negrete E.A."/>
            <person name="Camacho-Beltran E."/>
            <person name="Magallanes-Tapia M.A."/>
            <person name="Mendez-Lozano J."/>
        </authorList>
    </citation>
    <scope>NUCLEOTIDE SEQUENCE</scope>
    <source>
        <strain evidence="3">Guasave</strain>
    </source>
</reference>
<sequence length="171" mass="18798">MVVHNMVVDLPETPHQSLLVAGILPTSDLSIKPMHNLITIPKIVLHSGGAGLIVIHVKHLAKIHRRTIGSPIPNQPKHDTVGMVLQLNIFVHPDFAQNIDGLNAESFANTMGNTITTSDVGYTNNLANMRDVMSLFKRLNLTGTFTTFRNIRRSVHTINPGLPVHWAINPS</sequence>
<feature type="domain" description="Geminivirus AC4/5 conserved" evidence="2">
    <location>
        <begin position="129"/>
        <end position="170"/>
    </location>
</feature>
<organismHost>
    <name type="scientific">Capsicum annuum</name>
    <name type="common">Capsicum pepper</name>
    <dbReference type="NCBI Taxonomy" id="4072"/>
</organismHost>
<dbReference type="InterPro" id="IPR006892">
    <property type="entry name" value="Gemini_AC4_5_cons_dom_1"/>
</dbReference>
<name>A0A190WI68_PHUV</name>
<organism evidence="3">
    <name type="scientific">Pepper huasteco yellow vein virus</name>
    <name type="common">PHYVV</name>
    <name type="synonym">Pepper huasteco virus</name>
    <dbReference type="NCBI Taxonomy" id="223303"/>
    <lineage>
        <taxon>Viruses</taxon>
        <taxon>Monodnaviria</taxon>
        <taxon>Shotokuvirae</taxon>
        <taxon>Cressdnaviricota</taxon>
        <taxon>Repensiviricetes</taxon>
        <taxon>Geplafuvirales</taxon>
        <taxon>Geminiviridae</taxon>
        <taxon>Begomovirus</taxon>
        <taxon>Begomovirus capsicumhuastecoense</taxon>
    </lineage>
</organism>
<dbReference type="Pfam" id="PF04807">
    <property type="entry name" value="Gemini_AC4_5"/>
    <property type="match status" value="1"/>
</dbReference>
<feature type="domain" description="Geminivirus AC4/5 conserved" evidence="1">
    <location>
        <begin position="42"/>
        <end position="74"/>
    </location>
</feature>
<gene>
    <name evidence="3" type="primary">AC4</name>
</gene>
<dbReference type="Pfam" id="PF08464">
    <property type="entry name" value="Gemini_AC4_5_2"/>
    <property type="match status" value="1"/>
</dbReference>
<evidence type="ECO:0000313" key="3">
    <source>
        <dbReference type="EMBL" id="AMB61292.1"/>
    </source>
</evidence>
<accession>A0A190WI68</accession>
<dbReference type="InterPro" id="IPR013671">
    <property type="entry name" value="Gemini_AC4/5_cons-dom"/>
</dbReference>
<evidence type="ECO:0000259" key="1">
    <source>
        <dbReference type="Pfam" id="PF04807"/>
    </source>
</evidence>
<dbReference type="EMBL" id="KP890827">
    <property type="protein sequence ID" value="AMB61292.1"/>
    <property type="molecule type" value="Genomic_DNA"/>
</dbReference>